<proteinExistence type="predicted"/>
<accession>A0A8G2L7C3</accession>
<dbReference type="RefSeq" id="WP_084272251.1">
    <property type="nucleotide sequence ID" value="NZ_FWYE01000001.1"/>
</dbReference>
<organism evidence="1 2">
    <name type="scientific">Picrophilus torridus (strain ATCC 700027 / DSM 9790 / JCM 10055 / NBRC 100828 / KAW 2/3)</name>
    <dbReference type="NCBI Taxonomy" id="1122961"/>
    <lineage>
        <taxon>Archaea</taxon>
        <taxon>Methanobacteriati</taxon>
        <taxon>Thermoplasmatota</taxon>
        <taxon>Thermoplasmata</taxon>
        <taxon>Thermoplasmatales</taxon>
        <taxon>Picrophilaceae</taxon>
        <taxon>Picrophilus</taxon>
    </lineage>
</organism>
<protein>
    <submittedName>
        <fullName evidence="1">Uncharacterized protein</fullName>
    </submittedName>
</protein>
<evidence type="ECO:0000313" key="2">
    <source>
        <dbReference type="Proteomes" id="UP000192315"/>
    </source>
</evidence>
<gene>
    <name evidence="1" type="ORF">SAMN02745355_0042</name>
</gene>
<evidence type="ECO:0000313" key="1">
    <source>
        <dbReference type="EMBL" id="SMD30180.1"/>
    </source>
</evidence>
<reference evidence="1 2" key="1">
    <citation type="submission" date="2017-04" db="EMBL/GenBank/DDBJ databases">
        <authorList>
            <person name="Varghese N."/>
            <person name="Submissions S."/>
        </authorList>
    </citation>
    <scope>NUCLEOTIDE SEQUENCE [LARGE SCALE GENOMIC DNA]</scope>
    <source>
        <strain evidence="1 2">DSM 9789</strain>
    </source>
</reference>
<sequence length="81" mass="9676">MTVFCPDGRINETINKLKKIDFLNQRYLVYRQFYSGFSMKLIADTKSEVDDIIKISSKTLDNFMLMTNFNAYFNRDLKWCL</sequence>
<dbReference type="AlphaFoldDB" id="A0A8G2L7C3"/>
<comment type="caution">
    <text evidence="1">The sequence shown here is derived from an EMBL/GenBank/DDBJ whole genome shotgun (WGS) entry which is preliminary data.</text>
</comment>
<dbReference type="Proteomes" id="UP000192315">
    <property type="component" value="Unassembled WGS sequence"/>
</dbReference>
<keyword evidence="2" id="KW-1185">Reference proteome</keyword>
<name>A0A8G2L7C3_PICTO</name>
<dbReference type="EMBL" id="FWYE01000001">
    <property type="protein sequence ID" value="SMD30180.1"/>
    <property type="molecule type" value="Genomic_DNA"/>
</dbReference>